<feature type="signal peptide" evidence="2">
    <location>
        <begin position="1"/>
        <end position="20"/>
    </location>
</feature>
<evidence type="ECO:0000256" key="1">
    <source>
        <dbReference type="SAM" id="MobiDB-lite"/>
    </source>
</evidence>
<sequence>MRSSMILPASYLLLTHSSWARPTNEVQQVYSGSHDFDSNHENGKAFSSGDLYGWVGCSVNDRSRILEAMHDSRDILDTHRVRNFADWRQTPVAIQLFGQAVANDYHGWSSRVQQNFRSAHEFAAGTHSERVQVFCHDQSMEGPLKDECASSRQPDPVVVARNYLGGDGPALMLCDKWFQMQSMTSAAENRGTSATDLDTAENQARAFITALMLIPSIAPWPQDHHGPSMIYRKVVLAALFPPKVMANSHRSNCFLATLSSDMLLPPLRAKSWRPSKMPISEGPSRTRTRTRGMLLQPTSGTARGAGSSVMIDRRNSRSKPGGSWGL</sequence>
<dbReference type="RefSeq" id="XP_033670445.1">
    <property type="nucleotide sequence ID" value="XM_033811985.1"/>
</dbReference>
<gene>
    <name evidence="3" type="ORF">M409DRAFT_52091</name>
</gene>
<feature type="chain" id="PRO_5025462433" evidence="2">
    <location>
        <begin position="21"/>
        <end position="326"/>
    </location>
</feature>
<evidence type="ECO:0000313" key="3">
    <source>
        <dbReference type="EMBL" id="KAF2169556.1"/>
    </source>
</evidence>
<evidence type="ECO:0000256" key="2">
    <source>
        <dbReference type="SAM" id="SignalP"/>
    </source>
</evidence>
<reference evidence="3" key="1">
    <citation type="journal article" date="2020" name="Stud. Mycol.">
        <title>101 Dothideomycetes genomes: a test case for predicting lifestyles and emergence of pathogens.</title>
        <authorList>
            <person name="Haridas S."/>
            <person name="Albert R."/>
            <person name="Binder M."/>
            <person name="Bloem J."/>
            <person name="Labutti K."/>
            <person name="Salamov A."/>
            <person name="Andreopoulos B."/>
            <person name="Baker S."/>
            <person name="Barry K."/>
            <person name="Bills G."/>
            <person name="Bluhm B."/>
            <person name="Cannon C."/>
            <person name="Castanera R."/>
            <person name="Culley D."/>
            <person name="Daum C."/>
            <person name="Ezra D."/>
            <person name="Gonzalez J."/>
            <person name="Henrissat B."/>
            <person name="Kuo A."/>
            <person name="Liang C."/>
            <person name="Lipzen A."/>
            <person name="Lutzoni F."/>
            <person name="Magnuson J."/>
            <person name="Mondo S."/>
            <person name="Nolan M."/>
            <person name="Ohm R."/>
            <person name="Pangilinan J."/>
            <person name="Park H.-J."/>
            <person name="Ramirez L."/>
            <person name="Alfaro M."/>
            <person name="Sun H."/>
            <person name="Tritt A."/>
            <person name="Yoshinaga Y."/>
            <person name="Zwiers L.-H."/>
            <person name="Turgeon B."/>
            <person name="Goodwin S."/>
            <person name="Spatafora J."/>
            <person name="Crous P."/>
            <person name="Grigoriev I."/>
        </authorList>
    </citation>
    <scope>NUCLEOTIDE SEQUENCE</scope>
    <source>
        <strain evidence="3">ATCC 36951</strain>
    </source>
</reference>
<accession>A0A6A6CVM3</accession>
<evidence type="ECO:0000313" key="4">
    <source>
        <dbReference type="Proteomes" id="UP000799537"/>
    </source>
</evidence>
<keyword evidence="2" id="KW-0732">Signal</keyword>
<dbReference type="AlphaFoldDB" id="A0A6A6CVM3"/>
<dbReference type="OrthoDB" id="3868858at2759"/>
<organism evidence="3 4">
    <name type="scientific">Zasmidium cellare ATCC 36951</name>
    <dbReference type="NCBI Taxonomy" id="1080233"/>
    <lineage>
        <taxon>Eukaryota</taxon>
        <taxon>Fungi</taxon>
        <taxon>Dikarya</taxon>
        <taxon>Ascomycota</taxon>
        <taxon>Pezizomycotina</taxon>
        <taxon>Dothideomycetes</taxon>
        <taxon>Dothideomycetidae</taxon>
        <taxon>Mycosphaerellales</taxon>
        <taxon>Mycosphaerellaceae</taxon>
        <taxon>Zasmidium</taxon>
    </lineage>
</organism>
<dbReference type="GeneID" id="54565257"/>
<name>A0A6A6CVM3_ZASCE</name>
<protein>
    <submittedName>
        <fullName evidence="3">Uncharacterized protein</fullName>
    </submittedName>
</protein>
<keyword evidence="4" id="KW-1185">Reference proteome</keyword>
<proteinExistence type="predicted"/>
<dbReference type="EMBL" id="ML993587">
    <property type="protein sequence ID" value="KAF2169556.1"/>
    <property type="molecule type" value="Genomic_DNA"/>
</dbReference>
<feature type="region of interest" description="Disordered" evidence="1">
    <location>
        <begin position="296"/>
        <end position="326"/>
    </location>
</feature>
<dbReference type="Proteomes" id="UP000799537">
    <property type="component" value="Unassembled WGS sequence"/>
</dbReference>